<dbReference type="SUPFAM" id="SSF48452">
    <property type="entry name" value="TPR-like"/>
    <property type="match status" value="2"/>
</dbReference>
<dbReference type="InterPro" id="IPR019734">
    <property type="entry name" value="TPR_rpt"/>
</dbReference>
<gene>
    <name evidence="1" type="ORF">EFE23_07655</name>
</gene>
<dbReference type="RefSeq" id="WP_123240202.1">
    <property type="nucleotide sequence ID" value="NZ_JAAHBY010000015.1"/>
</dbReference>
<accession>A0ABX9WIJ2</accession>
<reference evidence="1 2" key="1">
    <citation type="submission" date="2018-11" db="EMBL/GenBank/DDBJ databases">
        <title>Micromonospora sp. PPF5-17, a new actinomycetes isolated from a hot spring soil.</title>
        <authorList>
            <person name="Thawai C."/>
        </authorList>
    </citation>
    <scope>NUCLEOTIDE SEQUENCE [LARGE SCALE GENOMIC DNA]</scope>
    <source>
        <strain evidence="1 2">PPF5-17</strain>
    </source>
</reference>
<dbReference type="Gene3D" id="1.25.40.10">
    <property type="entry name" value="Tetratricopeptide repeat domain"/>
    <property type="match status" value="2"/>
</dbReference>
<dbReference type="Proteomes" id="UP000280698">
    <property type="component" value="Unassembled WGS sequence"/>
</dbReference>
<evidence type="ECO:0000313" key="2">
    <source>
        <dbReference type="Proteomes" id="UP000280698"/>
    </source>
</evidence>
<dbReference type="Pfam" id="PF13424">
    <property type="entry name" value="TPR_12"/>
    <property type="match status" value="1"/>
</dbReference>
<keyword evidence="2" id="KW-1185">Reference proteome</keyword>
<sequence>MFTLEQYTPLPRLLDQLADAIAPLLTANGIHWQTLDEEQCRQLALQILNLVPVLWIWDNVEPVAGFPSVADSAWSPAEQRKLADFLRDAANTRAKVLLTSRRDESRWLGELPVRVELPPMPMRERTQLTRALAERHGHRISDVEDWRPLLRYTAGNPLTITVLVGQALREGYTSRADLERFVDRLRAGEGDLNDDRTQGRDRSLAASLSYGFATAFTDIERAQLGVLHLFQDTIDVEALTFMGNRRNPYHVAVLAGLTREAGVDLLDRAADIGLLTALGGGYYAIHPALPWYFRHLQASAGPVELEAAYTAVMAELGDFYINEYSRGRHQVVNALLPEEANLLHARRLARRAGRWSHVISCMQGLAALYTHLGRKAEWARLVNELVPDLVDPATNGPRPGLDLEWSMLTGYLIRIARDARDWATAERLHRSVLPYYQERAAEALNKAPDQLTQEEQMWIRTLAVSEEGLGHIFRDQGRPECVTHYERAATLFRRIGRGREQAVLAFNLGHAYKDVAALRDLDQAEHWYRRALELMDESDLMGRANAMMQFGSMAYERFAEARRAGGRGRAEFDHLQAAIKAYQQALAILPADDVTGLATIHNQLGIIYGLLGATEAALNHYQQSIRYEGRANNRYGAGQSRFNIAVLMSQHDRIGEALLYARAAMRDFEAYGTAAAEAVERVRHFIGELSDDDSATA</sequence>
<protein>
    <submittedName>
        <fullName evidence="1">Tetratricopeptide repeat protein</fullName>
    </submittedName>
</protein>
<dbReference type="InterPro" id="IPR011990">
    <property type="entry name" value="TPR-like_helical_dom_sf"/>
</dbReference>
<comment type="caution">
    <text evidence="1">The sequence shown here is derived from an EMBL/GenBank/DDBJ whole genome shotgun (WGS) entry which is preliminary data.</text>
</comment>
<dbReference type="EMBL" id="RJLN01000015">
    <property type="protein sequence ID" value="RNL99964.1"/>
    <property type="molecule type" value="Genomic_DNA"/>
</dbReference>
<dbReference type="SMART" id="SM00028">
    <property type="entry name" value="TPR"/>
    <property type="match status" value="3"/>
</dbReference>
<name>A0ABX9WIJ2_9ACTN</name>
<organism evidence="1 2">
    <name type="scientific">Micromonospora solifontis</name>
    <dbReference type="NCBI Taxonomy" id="2487138"/>
    <lineage>
        <taxon>Bacteria</taxon>
        <taxon>Bacillati</taxon>
        <taxon>Actinomycetota</taxon>
        <taxon>Actinomycetes</taxon>
        <taxon>Micromonosporales</taxon>
        <taxon>Micromonosporaceae</taxon>
        <taxon>Micromonospora</taxon>
    </lineage>
</organism>
<proteinExistence type="predicted"/>
<dbReference type="PANTHER" id="PTHR10098">
    <property type="entry name" value="RAPSYN-RELATED"/>
    <property type="match status" value="1"/>
</dbReference>
<evidence type="ECO:0000313" key="1">
    <source>
        <dbReference type="EMBL" id="RNL99964.1"/>
    </source>
</evidence>